<sequence>MARRREDRFASADEAGQALGNLVTSDTLPPVSITPVSASRVQEAAPALAAPGKVPTSAKTVAVLPLVNLGPADDEYLAQTLTEDLVDLLSVVPELRVRPRGQTAKMDDAARDVRELGRTLNVDVVVDGSIRRIGDAVRIAVRLVTVEDGFQLWARRFERSPAKVLTVADEAAGAIARALATEHAAQPRQGTTDSVAQELYLRGRFLMHRGWFESTRHAVGMLREAWQRAPSDPRIGGTYALSLARIMPAEDNGGETTREARAVADKVLAMSPTQAEARVALGLIHLGASESAAAATEFGRALAVSPNAVEALDAVGRLLAEAGRPEVGIETLRRALAIDPELSQARHTIGRIYGLFADIESFEEAMGPFPEHPGDLVPYLMTRARVLLWSRDPERAKALLPRLSDLALSPYARASIDGLFEVASTLTLSPALRPKIDAMLSLDAPFAPRRLCFHAQLRVEIKLATGDVEGAMKDLHGADAHGLVDLVWLDRCPLFDGLRDRAEFVAVRAKTAARAQRVLQAIDDAHVRFS</sequence>
<keyword evidence="1" id="KW-0802">TPR repeat</keyword>
<dbReference type="Proteomes" id="UP000064967">
    <property type="component" value="Chromosome"/>
</dbReference>
<dbReference type="Gene3D" id="1.25.40.10">
    <property type="entry name" value="Tetratricopeptide repeat domain"/>
    <property type="match status" value="1"/>
</dbReference>
<dbReference type="RefSeq" id="WP_146654819.1">
    <property type="nucleotide sequence ID" value="NZ_CP012333.1"/>
</dbReference>
<name>A0A0K1QFF8_9BACT</name>
<dbReference type="STRING" id="1391654.AKJ09_10828"/>
<dbReference type="KEGG" id="llu:AKJ09_10828"/>
<accession>A0A0K1QFF8</accession>
<dbReference type="AlphaFoldDB" id="A0A0K1QFF8"/>
<dbReference type="EMBL" id="CP012333">
    <property type="protein sequence ID" value="AKV04165.1"/>
    <property type="molecule type" value="Genomic_DNA"/>
</dbReference>
<dbReference type="OrthoDB" id="9797180at2"/>
<dbReference type="Gene3D" id="3.40.50.10610">
    <property type="entry name" value="ABC-type transport auxiliary lipoprotein component"/>
    <property type="match status" value="1"/>
</dbReference>
<feature type="repeat" description="TPR" evidence="1">
    <location>
        <begin position="275"/>
        <end position="308"/>
    </location>
</feature>
<dbReference type="PROSITE" id="PS50005">
    <property type="entry name" value="TPR"/>
    <property type="match status" value="2"/>
</dbReference>
<evidence type="ECO:0000313" key="3">
    <source>
        <dbReference type="Proteomes" id="UP000064967"/>
    </source>
</evidence>
<dbReference type="SUPFAM" id="SSF48452">
    <property type="entry name" value="TPR-like"/>
    <property type="match status" value="1"/>
</dbReference>
<reference evidence="2 3" key="1">
    <citation type="submission" date="2015-08" db="EMBL/GenBank/DDBJ databases">
        <authorList>
            <person name="Babu N.S."/>
            <person name="Beckwith C.J."/>
            <person name="Beseler K.G."/>
            <person name="Brison A."/>
            <person name="Carone J.V."/>
            <person name="Caskin T.P."/>
            <person name="Diamond M."/>
            <person name="Durham M.E."/>
            <person name="Foxe J.M."/>
            <person name="Go M."/>
            <person name="Henderson B.A."/>
            <person name="Jones I.B."/>
            <person name="McGettigan J.A."/>
            <person name="Micheletti S.J."/>
            <person name="Nasrallah M.E."/>
            <person name="Ortiz D."/>
            <person name="Piller C.R."/>
            <person name="Privatt S.R."/>
            <person name="Schneider S.L."/>
            <person name="Sharp S."/>
            <person name="Smith T.C."/>
            <person name="Stanton J.D."/>
            <person name="Ullery H.E."/>
            <person name="Wilson R.J."/>
            <person name="Serrano M.G."/>
            <person name="Buck G."/>
            <person name="Lee V."/>
            <person name="Wang Y."/>
            <person name="Carvalho R."/>
            <person name="Voegtly L."/>
            <person name="Shi R."/>
            <person name="Duckworth R."/>
            <person name="Johnson A."/>
            <person name="Loviza R."/>
            <person name="Walstead R."/>
            <person name="Shah Z."/>
            <person name="Kiflezghi M."/>
            <person name="Wade K."/>
            <person name="Ball S.L."/>
            <person name="Bradley K.W."/>
            <person name="Asai D.J."/>
            <person name="Bowman C.A."/>
            <person name="Russell D.A."/>
            <person name="Pope W.H."/>
            <person name="Jacobs-Sera D."/>
            <person name="Hendrix R.W."/>
            <person name="Hatfull G.F."/>
        </authorList>
    </citation>
    <scope>NUCLEOTIDE SEQUENCE [LARGE SCALE GENOMIC DNA]</scope>
    <source>
        <strain evidence="2 3">DSM 27648</strain>
    </source>
</reference>
<keyword evidence="3" id="KW-1185">Reference proteome</keyword>
<evidence type="ECO:0000313" key="2">
    <source>
        <dbReference type="EMBL" id="AKV04165.1"/>
    </source>
</evidence>
<protein>
    <submittedName>
        <fullName evidence="2">Adenylate cyclase</fullName>
    </submittedName>
</protein>
<dbReference type="InterPro" id="IPR011990">
    <property type="entry name" value="TPR-like_helical_dom_sf"/>
</dbReference>
<feature type="repeat" description="TPR" evidence="1">
    <location>
        <begin position="309"/>
        <end position="342"/>
    </location>
</feature>
<dbReference type="InterPro" id="IPR019734">
    <property type="entry name" value="TPR_rpt"/>
</dbReference>
<evidence type="ECO:0000256" key="1">
    <source>
        <dbReference type="PROSITE-ProRule" id="PRU00339"/>
    </source>
</evidence>
<organism evidence="2 3">
    <name type="scientific">Labilithrix luteola</name>
    <dbReference type="NCBI Taxonomy" id="1391654"/>
    <lineage>
        <taxon>Bacteria</taxon>
        <taxon>Pseudomonadati</taxon>
        <taxon>Myxococcota</taxon>
        <taxon>Polyangia</taxon>
        <taxon>Polyangiales</taxon>
        <taxon>Labilitrichaceae</taxon>
        <taxon>Labilithrix</taxon>
    </lineage>
</organism>
<proteinExistence type="predicted"/>
<gene>
    <name evidence="2" type="ORF">AKJ09_10828</name>
</gene>